<dbReference type="Proteomes" id="UP000625930">
    <property type="component" value="Unassembled WGS sequence"/>
</dbReference>
<proteinExistence type="predicted"/>
<dbReference type="PANTHER" id="PTHR13696:SF99">
    <property type="entry name" value="COBYRINIC ACID AC-DIAMIDE SYNTHASE"/>
    <property type="match status" value="1"/>
</dbReference>
<dbReference type="EMBL" id="JADUNP010000010">
    <property type="protein sequence ID" value="MBH1651936.1"/>
    <property type="molecule type" value="Genomic_DNA"/>
</dbReference>
<dbReference type="GeneID" id="93743332"/>
<feature type="domain" description="CobQ/CobB/MinD/ParA nucleotide binding" evidence="1">
    <location>
        <begin position="6"/>
        <end position="99"/>
    </location>
</feature>
<evidence type="ECO:0000259" key="1">
    <source>
        <dbReference type="Pfam" id="PF01656"/>
    </source>
</evidence>
<comment type="caution">
    <text evidence="2">The sequence shown here is derived from an EMBL/GenBank/DDBJ whole genome shotgun (WGS) entry which is preliminary data.</text>
</comment>
<protein>
    <submittedName>
        <fullName evidence="2">ParA family protein</fullName>
    </submittedName>
</protein>
<dbReference type="InterPro" id="IPR027417">
    <property type="entry name" value="P-loop_NTPase"/>
</dbReference>
<dbReference type="InterPro" id="IPR002586">
    <property type="entry name" value="CobQ/CobB/MinD/ParA_Nub-bd_dom"/>
</dbReference>
<dbReference type="PANTHER" id="PTHR13696">
    <property type="entry name" value="P-LOOP CONTAINING NUCLEOSIDE TRIPHOSPHATE HYDROLASE"/>
    <property type="match status" value="1"/>
</dbReference>
<accession>A0AA89WMM6</accession>
<dbReference type="Pfam" id="PF01656">
    <property type="entry name" value="CbiA"/>
    <property type="match status" value="1"/>
</dbReference>
<evidence type="ECO:0000313" key="3">
    <source>
        <dbReference type="Proteomes" id="UP000625930"/>
    </source>
</evidence>
<organism evidence="2 3">
    <name type="scientific">Stenotrophomonas maltophilia</name>
    <name type="common">Pseudomonas maltophilia</name>
    <name type="synonym">Xanthomonas maltophilia</name>
    <dbReference type="NCBI Taxonomy" id="40324"/>
    <lineage>
        <taxon>Bacteria</taxon>
        <taxon>Pseudomonadati</taxon>
        <taxon>Pseudomonadota</taxon>
        <taxon>Gammaproteobacteria</taxon>
        <taxon>Lysobacterales</taxon>
        <taxon>Lysobacteraceae</taxon>
        <taxon>Stenotrophomonas</taxon>
        <taxon>Stenotrophomonas maltophilia group</taxon>
    </lineage>
</organism>
<name>A0AA89WMM6_STEMA</name>
<sequence length="198" mass="21749">MRLCNFSLKGGVGRTTLALNLAGCYARDPSLRVLVNDRDPQGGACAFASLSDETPFSVGRSRSPGFDVEITDTPPRLPDNEVIPEADLYLVPTLLDGASFLIFLRTVDVLEKKGKRYLPIANRTNEKRAAHRRRLEHPKMSGAILVRDRALFADCYEEGKTVFDANGRWARVAQEEIHALAVRVRDTLAAGAGRRAAA</sequence>
<reference evidence="2" key="1">
    <citation type="submission" date="2020-11" db="EMBL/GenBank/DDBJ databases">
        <title>Enhanced detection system for hospital associated transmission using whole genome sequencing surveillance.</title>
        <authorList>
            <person name="Harrison L.H."/>
            <person name="Van Tyne D."/>
            <person name="Marsh J.W."/>
            <person name="Griffith M.P."/>
            <person name="Snyder D.J."/>
            <person name="Cooper V.S."/>
            <person name="Mustapha M."/>
        </authorList>
    </citation>
    <scope>NUCLEOTIDE SEQUENCE</scope>
    <source>
        <strain evidence="2">STEN00091</strain>
    </source>
</reference>
<dbReference type="InterPro" id="IPR050678">
    <property type="entry name" value="DNA_Partitioning_ATPase"/>
</dbReference>
<gene>
    <name evidence="2" type="ORF">I5U67_07110</name>
</gene>
<dbReference type="CDD" id="cd02042">
    <property type="entry name" value="ParAB_family"/>
    <property type="match status" value="1"/>
</dbReference>
<dbReference type="RefSeq" id="WP_049419587.1">
    <property type="nucleotide sequence ID" value="NZ_AP021908.1"/>
</dbReference>
<dbReference type="AlphaFoldDB" id="A0AA89WMM6"/>
<dbReference type="Gene3D" id="3.40.50.300">
    <property type="entry name" value="P-loop containing nucleotide triphosphate hydrolases"/>
    <property type="match status" value="1"/>
</dbReference>
<dbReference type="SUPFAM" id="SSF52540">
    <property type="entry name" value="P-loop containing nucleoside triphosphate hydrolases"/>
    <property type="match status" value="1"/>
</dbReference>
<evidence type="ECO:0000313" key="2">
    <source>
        <dbReference type="EMBL" id="MBH1651936.1"/>
    </source>
</evidence>